<evidence type="ECO:0000313" key="4">
    <source>
        <dbReference type="Proteomes" id="UP001253458"/>
    </source>
</evidence>
<name>A0AAJ2F0N4_ACIDE</name>
<evidence type="ECO:0000313" key="1">
    <source>
        <dbReference type="EMBL" id="MDR6766457.1"/>
    </source>
</evidence>
<organism evidence="1 4">
    <name type="scientific">Acidovorax delafieldii</name>
    <name type="common">Pseudomonas delafieldii</name>
    <dbReference type="NCBI Taxonomy" id="47920"/>
    <lineage>
        <taxon>Bacteria</taxon>
        <taxon>Pseudomonadati</taxon>
        <taxon>Pseudomonadota</taxon>
        <taxon>Betaproteobacteria</taxon>
        <taxon>Burkholderiales</taxon>
        <taxon>Comamonadaceae</taxon>
        <taxon>Acidovorax</taxon>
    </lineage>
</organism>
<sequence length="46" mass="5086">MPALHAKTPLPIVANARHSPRYGCALRLDQRRFDAPFGLGQKTISL</sequence>
<dbReference type="Proteomes" id="UP001253458">
    <property type="component" value="Unassembled WGS sequence"/>
</dbReference>
<comment type="caution">
    <text evidence="1">The sequence shown here is derived from an EMBL/GenBank/DDBJ whole genome shotgun (WGS) entry which is preliminary data.</text>
</comment>
<evidence type="ECO:0000313" key="3">
    <source>
        <dbReference type="Proteomes" id="UP001249076"/>
    </source>
</evidence>
<reference evidence="1 3" key="1">
    <citation type="submission" date="2023-07" db="EMBL/GenBank/DDBJ databases">
        <title>Sorghum-associated microbial communities from plants grown in Nebraska, USA.</title>
        <authorList>
            <person name="Schachtman D."/>
        </authorList>
    </citation>
    <scope>NUCLEOTIDE SEQUENCE</scope>
    <source>
        <strain evidence="2 3">BE105</strain>
        <strain evidence="1">BE69</strain>
    </source>
</reference>
<dbReference type="Proteomes" id="UP001249076">
    <property type="component" value="Unassembled WGS sequence"/>
</dbReference>
<accession>A0AAJ2F0N4</accession>
<proteinExistence type="predicted"/>
<evidence type="ECO:0000313" key="2">
    <source>
        <dbReference type="EMBL" id="MDR6836605.1"/>
    </source>
</evidence>
<dbReference type="AlphaFoldDB" id="A0AAJ2F0N4"/>
<gene>
    <name evidence="1" type="ORF">J2W88_001722</name>
    <name evidence="2" type="ORF">J2W93_001433</name>
</gene>
<protein>
    <submittedName>
        <fullName evidence="1">Uncharacterized protein</fullName>
    </submittedName>
</protein>
<dbReference type="EMBL" id="JAVDTL010000002">
    <property type="protein sequence ID" value="MDR6766457.1"/>
    <property type="molecule type" value="Genomic_DNA"/>
</dbReference>
<dbReference type="RefSeq" id="WP_209817438.1">
    <property type="nucleotide sequence ID" value="NZ_JAVDTL010000002.1"/>
</dbReference>
<keyword evidence="3" id="KW-1185">Reference proteome</keyword>
<dbReference type="EMBL" id="JAVDTS010000002">
    <property type="protein sequence ID" value="MDR6836605.1"/>
    <property type="molecule type" value="Genomic_DNA"/>
</dbReference>